<evidence type="ECO:0000256" key="2">
    <source>
        <dbReference type="ARBA" id="ARBA00022603"/>
    </source>
</evidence>
<keyword evidence="2" id="KW-0489">Methyltransferase</keyword>
<organism evidence="7 8">
    <name type="scientific">Cochliobolus sativus</name>
    <name type="common">Common root rot and spot blotch fungus</name>
    <name type="synonym">Bipolaris sorokiniana</name>
    <dbReference type="NCBI Taxonomy" id="45130"/>
    <lineage>
        <taxon>Eukaryota</taxon>
        <taxon>Fungi</taxon>
        <taxon>Dikarya</taxon>
        <taxon>Ascomycota</taxon>
        <taxon>Pezizomycotina</taxon>
        <taxon>Dothideomycetes</taxon>
        <taxon>Pleosporomycetidae</taxon>
        <taxon>Pleosporales</taxon>
        <taxon>Pleosporineae</taxon>
        <taxon>Pleosporaceae</taxon>
        <taxon>Bipolaris</taxon>
    </lineage>
</organism>
<dbReference type="SUPFAM" id="SSF57884">
    <property type="entry name" value="Ada DNA repair protein, N-terminal domain (N-Ada 10)"/>
    <property type="match status" value="1"/>
</dbReference>
<keyword evidence="2" id="KW-0808">Transferase</keyword>
<dbReference type="InterPro" id="IPR018060">
    <property type="entry name" value="HTH_AraC"/>
</dbReference>
<dbReference type="Pfam" id="PF00165">
    <property type="entry name" value="HTH_AraC"/>
    <property type="match status" value="1"/>
</dbReference>
<protein>
    <recommendedName>
        <fullName evidence="6">HTH araC/xylS-type domain-containing protein</fullName>
    </recommendedName>
</protein>
<dbReference type="PROSITE" id="PS01124">
    <property type="entry name" value="HTH_ARAC_FAMILY_2"/>
    <property type="match status" value="1"/>
</dbReference>
<dbReference type="Pfam" id="PF02805">
    <property type="entry name" value="Ada_Zn_binding"/>
    <property type="match status" value="1"/>
</dbReference>
<dbReference type="SUPFAM" id="SSF46689">
    <property type="entry name" value="Homeodomain-like"/>
    <property type="match status" value="1"/>
</dbReference>
<dbReference type="GO" id="GO:0008270">
    <property type="term" value="F:zinc ion binding"/>
    <property type="evidence" value="ECO:0007669"/>
    <property type="project" value="InterPro"/>
</dbReference>
<keyword evidence="4" id="KW-0010">Activator</keyword>
<evidence type="ECO:0000313" key="7">
    <source>
        <dbReference type="EMBL" id="KAF5849957.1"/>
    </source>
</evidence>
<proteinExistence type="predicted"/>
<dbReference type="InterPro" id="IPR009057">
    <property type="entry name" value="Homeodomain-like_sf"/>
</dbReference>
<evidence type="ECO:0000259" key="6">
    <source>
        <dbReference type="PROSITE" id="PS01124"/>
    </source>
</evidence>
<keyword evidence="5" id="KW-0804">Transcription</keyword>
<name>A0A8H5ZIL1_COCSA</name>
<dbReference type="InterPro" id="IPR004026">
    <property type="entry name" value="Ada_DNA_repair_Zn-bd"/>
</dbReference>
<dbReference type="InterPro" id="IPR035451">
    <property type="entry name" value="Ada-like_dom_sf"/>
</dbReference>
<evidence type="ECO:0000256" key="5">
    <source>
        <dbReference type="ARBA" id="ARBA00023163"/>
    </source>
</evidence>
<dbReference type="Gene3D" id="3.40.10.10">
    <property type="entry name" value="DNA Methylphosphotriester Repair Domain"/>
    <property type="match status" value="1"/>
</dbReference>
<gene>
    <name evidence="7" type="ORF">GGP41_005381</name>
</gene>
<sequence>MPSYTTPTSRYHALTTRDPLSSNAFIYAVKTTNIYCRPTCPARLARRANITFYSTWREAEAAGFRACKRCKPNVTVLDDKQEQAVKKACERIEEVVGKGEEEGGKLRLGELARGVGFTPRYFHRIFKERMGVTPREWVGRVAGEKKRRKEEGGCAVVQVGEQSWCGESFDFNDLIDFGADVDLRNLDDITIGPQDQSSMIDPELSLDANGLFQPWCGYEPAQAITDSLQTTPEDVVYCEKTMSSIPTLELDALALLNWDNMANMP</sequence>
<keyword evidence="3" id="KW-0805">Transcription regulation</keyword>
<comment type="caution">
    <text evidence="7">The sequence shown here is derived from an EMBL/GenBank/DDBJ whole genome shotgun (WGS) entry which is preliminary data.</text>
</comment>
<dbReference type="Gene3D" id="1.10.10.60">
    <property type="entry name" value="Homeodomain-like"/>
    <property type="match status" value="1"/>
</dbReference>
<accession>A0A8H5ZIL1</accession>
<dbReference type="GO" id="GO:0008168">
    <property type="term" value="F:methyltransferase activity"/>
    <property type="evidence" value="ECO:0007669"/>
    <property type="project" value="UniProtKB-KW"/>
</dbReference>
<evidence type="ECO:0000313" key="8">
    <source>
        <dbReference type="Proteomes" id="UP000624244"/>
    </source>
</evidence>
<evidence type="ECO:0000256" key="4">
    <source>
        <dbReference type="ARBA" id="ARBA00023159"/>
    </source>
</evidence>
<dbReference type="GO" id="GO:0003700">
    <property type="term" value="F:DNA-binding transcription factor activity"/>
    <property type="evidence" value="ECO:0007669"/>
    <property type="project" value="InterPro"/>
</dbReference>
<evidence type="ECO:0000256" key="1">
    <source>
        <dbReference type="ARBA" id="ARBA00001947"/>
    </source>
</evidence>
<dbReference type="GO" id="GO:0032259">
    <property type="term" value="P:methylation"/>
    <property type="evidence" value="ECO:0007669"/>
    <property type="project" value="UniProtKB-KW"/>
</dbReference>
<dbReference type="AlphaFoldDB" id="A0A8H5ZIL1"/>
<feature type="domain" description="HTH araC/xylS-type" evidence="6">
    <location>
        <begin position="108"/>
        <end position="140"/>
    </location>
</feature>
<comment type="cofactor">
    <cofactor evidence="1">
        <name>Zn(2+)</name>
        <dbReference type="ChEBI" id="CHEBI:29105"/>
    </cofactor>
</comment>
<dbReference type="GO" id="GO:0043565">
    <property type="term" value="F:sequence-specific DNA binding"/>
    <property type="evidence" value="ECO:0007669"/>
    <property type="project" value="InterPro"/>
</dbReference>
<dbReference type="EMBL" id="WNKQ01000008">
    <property type="protein sequence ID" value="KAF5849957.1"/>
    <property type="molecule type" value="Genomic_DNA"/>
</dbReference>
<reference evidence="7" key="1">
    <citation type="submission" date="2019-11" db="EMBL/GenBank/DDBJ databases">
        <title>Bipolaris sorokiniana Genome sequencing.</title>
        <authorList>
            <person name="Wang H."/>
        </authorList>
    </citation>
    <scope>NUCLEOTIDE SEQUENCE</scope>
</reference>
<evidence type="ECO:0000256" key="3">
    <source>
        <dbReference type="ARBA" id="ARBA00023015"/>
    </source>
</evidence>
<dbReference type="Proteomes" id="UP000624244">
    <property type="component" value="Unassembled WGS sequence"/>
</dbReference>
<dbReference type="GO" id="GO:0006281">
    <property type="term" value="P:DNA repair"/>
    <property type="evidence" value="ECO:0007669"/>
    <property type="project" value="InterPro"/>
</dbReference>